<dbReference type="GO" id="GO:0006351">
    <property type="term" value="P:DNA-templated transcription"/>
    <property type="evidence" value="ECO:0007669"/>
    <property type="project" value="InterPro"/>
</dbReference>
<dbReference type="GO" id="GO:0008270">
    <property type="term" value="F:zinc ion binding"/>
    <property type="evidence" value="ECO:0007669"/>
    <property type="project" value="InterPro"/>
</dbReference>
<protein>
    <recommendedName>
        <fullName evidence="4">Xylanolytic transcriptional activator regulatory domain-containing protein</fullName>
    </recommendedName>
</protein>
<sequence length="506" mass="57302">MFATVKESDATGKSPVAHIAYSQVQRLEASLGQAQQKIDELESRLSQQKEGLGAPDPISPFREYHVSLTEAWSHEVGLELPPRQKVLFAVDTYLKALNAVLPLFHPQRLLRCINGWYEHPDRRDTSTWATVNVVLALAHRHIPIEETMPGNSTVYFLNNAQSALNEVIMGKSRLLDVQTLVGMVLLFQATLDLKPAATLIAVALRLAHELGLHTRSSSEQLSSSEALERDRVFWIAYILDRDIAMRTNLPPVQRESDISIDWPPAAPTDEAGLVFTTDGSHSFNFFLSRVQLAHIQGEVYETMGSISPPTLDAYVRLENVARVHRMLDDWFARIPLQFRPNAIVQAGEMDLYRPFGVLYSTHLKCRSLICEVHVMESRWLQTLQGFSRKAAQEGVVTPPNLPAGWQELVYESREYMRLFMHIEQKDPAFVWMTACTYILGSICLTANTIFNPLNPSRETDNYLADLAFTFLEDMIQQVPLESLQRTRDSWDELLRHARALPLQVAA</sequence>
<dbReference type="Proteomes" id="UP000622797">
    <property type="component" value="Unassembled WGS sequence"/>
</dbReference>
<comment type="caution">
    <text evidence="5">The sequence shown here is derived from an EMBL/GenBank/DDBJ whole genome shotgun (WGS) entry which is preliminary data.</text>
</comment>
<keyword evidence="6" id="KW-1185">Reference proteome</keyword>
<keyword evidence="3" id="KW-1133">Transmembrane helix</keyword>
<dbReference type="EMBL" id="JABEXW010000202">
    <property type="protein sequence ID" value="KAF4968358.1"/>
    <property type="molecule type" value="Genomic_DNA"/>
</dbReference>
<evidence type="ECO:0000256" key="2">
    <source>
        <dbReference type="SAM" id="Coils"/>
    </source>
</evidence>
<keyword evidence="3" id="KW-0812">Transmembrane</keyword>
<dbReference type="SMART" id="SM00906">
    <property type="entry name" value="Fungal_trans"/>
    <property type="match status" value="1"/>
</dbReference>
<feature type="transmembrane region" description="Helical" evidence="3">
    <location>
        <begin position="428"/>
        <end position="450"/>
    </location>
</feature>
<evidence type="ECO:0000313" key="6">
    <source>
        <dbReference type="Proteomes" id="UP000622797"/>
    </source>
</evidence>
<gene>
    <name evidence="5" type="ORF">FSARC_4304</name>
</gene>
<dbReference type="PANTHER" id="PTHR46910">
    <property type="entry name" value="TRANSCRIPTION FACTOR PDR1"/>
    <property type="match status" value="1"/>
</dbReference>
<accession>A0A8H4XAU8</accession>
<evidence type="ECO:0000313" key="5">
    <source>
        <dbReference type="EMBL" id="KAF4968358.1"/>
    </source>
</evidence>
<proteinExistence type="predicted"/>
<keyword evidence="2" id="KW-0175">Coiled coil</keyword>
<feature type="coiled-coil region" evidence="2">
    <location>
        <begin position="24"/>
        <end position="51"/>
    </location>
</feature>
<name>A0A8H4XAU8_9HYPO</name>
<dbReference type="CDD" id="cd12148">
    <property type="entry name" value="fungal_TF_MHR"/>
    <property type="match status" value="1"/>
</dbReference>
<dbReference type="GO" id="GO:0003700">
    <property type="term" value="F:DNA-binding transcription factor activity"/>
    <property type="evidence" value="ECO:0007669"/>
    <property type="project" value="InterPro"/>
</dbReference>
<evidence type="ECO:0000256" key="3">
    <source>
        <dbReference type="SAM" id="Phobius"/>
    </source>
</evidence>
<reference evidence="5" key="2">
    <citation type="submission" date="2020-05" db="EMBL/GenBank/DDBJ databases">
        <authorList>
            <person name="Kim H.-S."/>
            <person name="Proctor R.H."/>
            <person name="Brown D.W."/>
        </authorList>
    </citation>
    <scope>NUCLEOTIDE SEQUENCE</scope>
    <source>
        <strain evidence="5">NRRL 20472</strain>
    </source>
</reference>
<dbReference type="PANTHER" id="PTHR46910:SF25">
    <property type="entry name" value="ABC-TRANSPORTER-REGULATING TRANSCRIPTION FACTOR"/>
    <property type="match status" value="1"/>
</dbReference>
<dbReference type="AlphaFoldDB" id="A0A8H4XAU8"/>
<reference evidence="5" key="1">
    <citation type="journal article" date="2020" name="BMC Genomics">
        <title>Correction to: Identification and distribution of gene clusters required for synthesis of sphingolipid metabolism inhibitors in diverse species of the filamentous fungus Fusarium.</title>
        <authorList>
            <person name="Kim H.S."/>
            <person name="Lohmar J.M."/>
            <person name="Busman M."/>
            <person name="Brown D.W."/>
            <person name="Naumann T.A."/>
            <person name="Divon H.H."/>
            <person name="Lysoe E."/>
            <person name="Uhlig S."/>
            <person name="Proctor R.H."/>
        </authorList>
    </citation>
    <scope>NUCLEOTIDE SEQUENCE</scope>
    <source>
        <strain evidence="5">NRRL 20472</strain>
    </source>
</reference>
<keyword evidence="1" id="KW-0539">Nucleus</keyword>
<dbReference type="GO" id="GO:0003677">
    <property type="term" value="F:DNA binding"/>
    <property type="evidence" value="ECO:0007669"/>
    <property type="project" value="InterPro"/>
</dbReference>
<feature type="domain" description="Xylanolytic transcriptional activator regulatory" evidence="4">
    <location>
        <begin position="196"/>
        <end position="269"/>
    </location>
</feature>
<evidence type="ECO:0000259" key="4">
    <source>
        <dbReference type="SMART" id="SM00906"/>
    </source>
</evidence>
<dbReference type="InterPro" id="IPR007219">
    <property type="entry name" value="XnlR_reg_dom"/>
</dbReference>
<dbReference type="InterPro" id="IPR050987">
    <property type="entry name" value="AtrR-like"/>
</dbReference>
<evidence type="ECO:0000256" key="1">
    <source>
        <dbReference type="ARBA" id="ARBA00023242"/>
    </source>
</evidence>
<dbReference type="Pfam" id="PF04082">
    <property type="entry name" value="Fungal_trans"/>
    <property type="match status" value="1"/>
</dbReference>
<organism evidence="5 6">
    <name type="scientific">Fusarium sarcochroum</name>
    <dbReference type="NCBI Taxonomy" id="1208366"/>
    <lineage>
        <taxon>Eukaryota</taxon>
        <taxon>Fungi</taxon>
        <taxon>Dikarya</taxon>
        <taxon>Ascomycota</taxon>
        <taxon>Pezizomycotina</taxon>
        <taxon>Sordariomycetes</taxon>
        <taxon>Hypocreomycetidae</taxon>
        <taxon>Hypocreales</taxon>
        <taxon>Nectriaceae</taxon>
        <taxon>Fusarium</taxon>
        <taxon>Fusarium lateritium species complex</taxon>
    </lineage>
</organism>
<keyword evidence="3" id="KW-0472">Membrane</keyword>
<dbReference type="OrthoDB" id="2123952at2759"/>